<comment type="subcellular location">
    <subcellularLocation>
        <location evidence="2">Cytoplasm</location>
    </subcellularLocation>
</comment>
<dbReference type="RefSeq" id="WP_008316184.1">
    <property type="nucleotide sequence ID" value="NZ_CP115969.1"/>
</dbReference>
<evidence type="ECO:0000313" key="4">
    <source>
        <dbReference type="EMBL" id="MBS7824800.1"/>
    </source>
</evidence>
<protein>
    <recommendedName>
        <fullName evidence="2">Universal stress protein</fullName>
    </recommendedName>
</protein>
<dbReference type="SUPFAM" id="SSF52402">
    <property type="entry name" value="Adenine nucleotide alpha hydrolases-like"/>
    <property type="match status" value="1"/>
</dbReference>
<dbReference type="InterPro" id="IPR006016">
    <property type="entry name" value="UspA"/>
</dbReference>
<comment type="similarity">
    <text evidence="1 2">Belongs to the universal stress protein A family.</text>
</comment>
<accession>A0A162VC09</accession>
<dbReference type="InterPro" id="IPR006015">
    <property type="entry name" value="Universal_stress_UspA"/>
</dbReference>
<feature type="domain" description="UspA" evidence="3">
    <location>
        <begin position="4"/>
        <end position="144"/>
    </location>
</feature>
<dbReference type="EMBL" id="JAGIBU010000004">
    <property type="protein sequence ID" value="MBS7824800.1"/>
    <property type="molecule type" value="Genomic_DNA"/>
</dbReference>
<dbReference type="InterPro" id="IPR014729">
    <property type="entry name" value="Rossmann-like_a/b/a_fold"/>
</dbReference>
<evidence type="ECO:0000313" key="5">
    <source>
        <dbReference type="Proteomes" id="UP000680020"/>
    </source>
</evidence>
<dbReference type="PRINTS" id="PR01438">
    <property type="entry name" value="UNVRSLSTRESS"/>
</dbReference>
<name>A0A162VC09_9GAMM</name>
<proteinExistence type="inferred from homology"/>
<reference evidence="4" key="1">
    <citation type="submission" date="2021-03" db="EMBL/GenBank/DDBJ databases">
        <title>Identification and antibiotic profiling of Wohlfahrtiimonas chitiniclastica, an underestimated human pathogen.</title>
        <authorList>
            <person name="Kopf A."/>
            <person name="Bunk B."/>
            <person name="Coldewey S."/>
            <person name="Gunzer F."/>
            <person name="Riedel T."/>
            <person name="Schroettner P."/>
        </authorList>
    </citation>
    <scope>NUCLEOTIDE SEQUENCE</scope>
    <source>
        <strain evidence="4">DSM 100917</strain>
    </source>
</reference>
<keyword evidence="2" id="KW-0963">Cytoplasm</keyword>
<dbReference type="PANTHER" id="PTHR46268:SF15">
    <property type="entry name" value="UNIVERSAL STRESS PROTEIN HP_0031"/>
    <property type="match status" value="1"/>
</dbReference>
<dbReference type="GO" id="GO:0005737">
    <property type="term" value="C:cytoplasm"/>
    <property type="evidence" value="ECO:0007669"/>
    <property type="project" value="UniProtKB-SubCell"/>
</dbReference>
<comment type="caution">
    <text evidence="4">The sequence shown here is derived from an EMBL/GenBank/DDBJ whole genome shotgun (WGS) entry which is preliminary data.</text>
</comment>
<dbReference type="GeneID" id="58263768"/>
<dbReference type="Pfam" id="PF00582">
    <property type="entry name" value="Usp"/>
    <property type="match status" value="1"/>
</dbReference>
<dbReference type="PIRSF" id="PIRSF006276">
    <property type="entry name" value="UspA"/>
    <property type="match status" value="1"/>
</dbReference>
<dbReference type="PANTHER" id="PTHR46268">
    <property type="entry name" value="STRESS RESPONSE PROTEIN NHAX"/>
    <property type="match status" value="1"/>
</dbReference>
<evidence type="ECO:0000256" key="2">
    <source>
        <dbReference type="PIRNR" id="PIRNR006276"/>
    </source>
</evidence>
<organism evidence="4 5">
    <name type="scientific">Wohlfahrtiimonas chitiniclastica</name>
    <dbReference type="NCBI Taxonomy" id="400946"/>
    <lineage>
        <taxon>Bacteria</taxon>
        <taxon>Pseudomonadati</taxon>
        <taxon>Pseudomonadota</taxon>
        <taxon>Gammaproteobacteria</taxon>
        <taxon>Cardiobacteriales</taxon>
        <taxon>Ignatzschineriaceae</taxon>
        <taxon>Wohlfahrtiimonas</taxon>
    </lineage>
</organism>
<evidence type="ECO:0000259" key="3">
    <source>
        <dbReference type="Pfam" id="PF00582"/>
    </source>
</evidence>
<gene>
    <name evidence="4" type="ORF">J7561_06225</name>
</gene>
<sequence length="145" mass="15549">MSNEYKHVLVAIDHSADSEKIVKQAMVVAERNHAKITLLHVLEDINIALGYELMPIISEQTDSEVVAEAKKNARALADRLGIPDADTHVVSAFSTKEGIIKTAESLQVELVVVGAHTRQGLALLLGSTSGSIINDSPCDVLVVKV</sequence>
<dbReference type="Gene3D" id="3.40.50.620">
    <property type="entry name" value="HUPs"/>
    <property type="match status" value="1"/>
</dbReference>
<dbReference type="Proteomes" id="UP000680020">
    <property type="component" value="Unassembled WGS sequence"/>
</dbReference>
<evidence type="ECO:0000256" key="1">
    <source>
        <dbReference type="ARBA" id="ARBA00008791"/>
    </source>
</evidence>
<dbReference type="AlphaFoldDB" id="A0A162VC09"/>